<dbReference type="Proteomes" id="UP000235330">
    <property type="component" value="Unassembled WGS sequence"/>
</dbReference>
<dbReference type="PANTHER" id="PTHR38686:SF1">
    <property type="entry name" value="APOLIPOPROTEIN N-ACYLTRANSFERASE"/>
    <property type="match status" value="1"/>
</dbReference>
<keyword evidence="3" id="KW-1003">Cell membrane</keyword>
<sequence length="489" mass="56850">MNVLNAILSIFLGFLVSNSYSFISFGSILFFVSISIWFAFNYHIKSRGFLPYTLCWFLFGFAFILSSLSWMIDYIGIYYFEIKYYLIWIFLVVILSLPYLLIPILSYNSYEKFNIILIPSLMSGIEISREYTTDLPTPSLMPSYLFTDLIPSELYEVWGGSGVSLILYIFSYTFASILAVKNSISLKISFFIVIYFSIFTLFFHDKTRYIDEISVRVINDNYKFNHNSDINTYVERVNSYAKISQIEPLTDVTIWPESSSYIDLNNTYLESVYDLKKSIKIDSEVLIGMKTQFDNGISNSILSLSKNEVIYNKRFLIPFEEYAPKWFTYLFSMSEKENPHETIRGKELGFVHIGQYKGILSICYEALFSRAYIAKEYKYDFIVIISDFNWSNKSWLEDIMFKIATVRAMEMKKPVLLSSNGGISSIISDEGDTKTVNNNELVYLDGKIKIGRGESFYNNHGNKYNIIMIFISIAISFIYLFRGKCLYEN</sequence>
<evidence type="ECO:0000313" key="12">
    <source>
        <dbReference type="Proteomes" id="UP000235330"/>
    </source>
</evidence>
<dbReference type="PANTHER" id="PTHR38686">
    <property type="entry name" value="APOLIPOPROTEIN N-ACYLTRANSFERASE"/>
    <property type="match status" value="1"/>
</dbReference>
<feature type="transmembrane region" description="Helical" evidence="9">
    <location>
        <begin position="84"/>
        <end position="102"/>
    </location>
</feature>
<feature type="domain" description="CN hydrolase" evidence="10">
    <location>
        <begin position="213"/>
        <end position="459"/>
    </location>
</feature>
<evidence type="ECO:0000256" key="7">
    <source>
        <dbReference type="ARBA" id="ARBA00023136"/>
    </source>
</evidence>
<dbReference type="RefSeq" id="WP_102517031.1">
    <property type="nucleotide sequence ID" value="NZ_CAWNSM010000057.1"/>
</dbReference>
<comment type="subcellular location">
    <subcellularLocation>
        <location evidence="1">Cell membrane</location>
        <topology evidence="1">Multi-pass membrane protein</topology>
    </subcellularLocation>
</comment>
<keyword evidence="4 11" id="KW-0808">Transferase</keyword>
<evidence type="ECO:0000256" key="1">
    <source>
        <dbReference type="ARBA" id="ARBA00004651"/>
    </source>
</evidence>
<dbReference type="InterPro" id="IPR036526">
    <property type="entry name" value="C-N_Hydrolase_sf"/>
</dbReference>
<evidence type="ECO:0000256" key="8">
    <source>
        <dbReference type="ARBA" id="ARBA00023315"/>
    </source>
</evidence>
<keyword evidence="8 11" id="KW-0012">Acyltransferase</keyword>
<dbReference type="InterPro" id="IPR003010">
    <property type="entry name" value="C-N_Hydrolase"/>
</dbReference>
<comment type="similarity">
    <text evidence="2">Belongs to the CN hydrolase family. Apolipoprotein N-acyltransferase subfamily.</text>
</comment>
<dbReference type="GO" id="GO:0016410">
    <property type="term" value="F:N-acyltransferase activity"/>
    <property type="evidence" value="ECO:0007669"/>
    <property type="project" value="InterPro"/>
</dbReference>
<feature type="transmembrane region" description="Helical" evidence="9">
    <location>
        <begin position="157"/>
        <end position="178"/>
    </location>
</feature>
<name>A0A2N7F7S3_VIBSP</name>
<dbReference type="InterPro" id="IPR004563">
    <property type="entry name" value="Apolipo_AcylTrfase"/>
</dbReference>
<organism evidence="11 12">
    <name type="scientific">Vibrio splendidus</name>
    <dbReference type="NCBI Taxonomy" id="29497"/>
    <lineage>
        <taxon>Bacteria</taxon>
        <taxon>Pseudomonadati</taxon>
        <taxon>Pseudomonadota</taxon>
        <taxon>Gammaproteobacteria</taxon>
        <taxon>Vibrionales</taxon>
        <taxon>Vibrionaceae</taxon>
        <taxon>Vibrio</taxon>
    </lineage>
</organism>
<feature type="transmembrane region" description="Helical" evidence="9">
    <location>
        <begin position="464"/>
        <end position="481"/>
    </location>
</feature>
<evidence type="ECO:0000256" key="4">
    <source>
        <dbReference type="ARBA" id="ARBA00022679"/>
    </source>
</evidence>
<evidence type="ECO:0000256" key="2">
    <source>
        <dbReference type="ARBA" id="ARBA00010065"/>
    </source>
</evidence>
<evidence type="ECO:0000256" key="6">
    <source>
        <dbReference type="ARBA" id="ARBA00022989"/>
    </source>
</evidence>
<dbReference type="InterPro" id="IPR045378">
    <property type="entry name" value="LNT_N"/>
</dbReference>
<dbReference type="GO" id="GO:0005886">
    <property type="term" value="C:plasma membrane"/>
    <property type="evidence" value="ECO:0007669"/>
    <property type="project" value="UniProtKB-SubCell"/>
</dbReference>
<dbReference type="EMBL" id="MCWU01000057">
    <property type="protein sequence ID" value="PMJ62280.1"/>
    <property type="molecule type" value="Genomic_DNA"/>
</dbReference>
<keyword evidence="7 9" id="KW-0472">Membrane</keyword>
<evidence type="ECO:0000256" key="5">
    <source>
        <dbReference type="ARBA" id="ARBA00022692"/>
    </source>
</evidence>
<reference evidence="12" key="1">
    <citation type="submission" date="2016-07" db="EMBL/GenBank/DDBJ databases">
        <title>Nontailed viruses are major unrecognized killers of bacteria in the ocean.</title>
        <authorList>
            <person name="Kauffman K."/>
            <person name="Hussain F."/>
            <person name="Yang J."/>
            <person name="Arevalo P."/>
            <person name="Brown J."/>
            <person name="Cutler M."/>
            <person name="Kelly L."/>
            <person name="Polz M.F."/>
        </authorList>
    </citation>
    <scope>NUCLEOTIDE SEQUENCE [LARGE SCALE GENOMIC DNA]</scope>
    <source>
        <strain evidence="12">10N.261.55.E11</strain>
    </source>
</reference>
<keyword evidence="6 9" id="KW-1133">Transmembrane helix</keyword>
<dbReference type="Pfam" id="PF20154">
    <property type="entry name" value="LNT_N"/>
    <property type="match status" value="1"/>
</dbReference>
<evidence type="ECO:0000256" key="3">
    <source>
        <dbReference type="ARBA" id="ARBA00022475"/>
    </source>
</evidence>
<protein>
    <submittedName>
        <fullName evidence="11">Apolipoprotein N-acyltransferase</fullName>
    </submittedName>
</protein>
<dbReference type="Gene3D" id="3.60.110.10">
    <property type="entry name" value="Carbon-nitrogen hydrolase"/>
    <property type="match status" value="1"/>
</dbReference>
<feature type="transmembrane region" description="Helical" evidence="9">
    <location>
        <begin position="52"/>
        <end position="72"/>
    </location>
</feature>
<feature type="transmembrane region" description="Helical" evidence="9">
    <location>
        <begin position="20"/>
        <end position="40"/>
    </location>
</feature>
<dbReference type="AlphaFoldDB" id="A0A2N7F7S3"/>
<accession>A0A2N7F7S3</accession>
<evidence type="ECO:0000256" key="9">
    <source>
        <dbReference type="SAM" id="Phobius"/>
    </source>
</evidence>
<dbReference type="GO" id="GO:0042158">
    <property type="term" value="P:lipoprotein biosynthetic process"/>
    <property type="evidence" value="ECO:0007669"/>
    <property type="project" value="InterPro"/>
</dbReference>
<dbReference type="NCBIfam" id="TIGR00546">
    <property type="entry name" value="lnt"/>
    <property type="match status" value="1"/>
</dbReference>
<evidence type="ECO:0000259" key="10">
    <source>
        <dbReference type="PROSITE" id="PS50263"/>
    </source>
</evidence>
<evidence type="ECO:0000313" key="11">
    <source>
        <dbReference type="EMBL" id="PMJ62280.1"/>
    </source>
</evidence>
<proteinExistence type="inferred from homology"/>
<comment type="caution">
    <text evidence="11">The sequence shown here is derived from an EMBL/GenBank/DDBJ whole genome shotgun (WGS) entry which is preliminary data.</text>
</comment>
<keyword evidence="5 9" id="KW-0812">Transmembrane</keyword>
<keyword evidence="11" id="KW-0449">Lipoprotein</keyword>
<gene>
    <name evidence="11" type="ORF">BCU17_04905</name>
</gene>
<dbReference type="SUPFAM" id="SSF56317">
    <property type="entry name" value="Carbon-nitrogen hydrolase"/>
    <property type="match status" value="1"/>
</dbReference>
<feature type="transmembrane region" description="Helical" evidence="9">
    <location>
        <begin position="184"/>
        <end position="203"/>
    </location>
</feature>
<dbReference type="PROSITE" id="PS50263">
    <property type="entry name" value="CN_HYDROLASE"/>
    <property type="match status" value="1"/>
</dbReference>